<organism evidence="2 3">
    <name type="scientific">Fulvimarina uroteuthidis</name>
    <dbReference type="NCBI Taxonomy" id="3098149"/>
    <lineage>
        <taxon>Bacteria</taxon>
        <taxon>Pseudomonadati</taxon>
        <taxon>Pseudomonadota</taxon>
        <taxon>Alphaproteobacteria</taxon>
        <taxon>Hyphomicrobiales</taxon>
        <taxon>Aurantimonadaceae</taxon>
        <taxon>Fulvimarina</taxon>
    </lineage>
</organism>
<sequence length="161" mass="17277">MLGNKTMMAAALFVGLSASAEAGAADLTYENERYGTSATFPSELFPDPLPAPQSGDGLGWSAPNGAEIFVYARANAGGETARSIIASRAATDDVTYEASGKRWAVVSGYRDGRIFYERYILRGDLVHSVSIRYPEEVRETYDPIVGDITNSLRGPSRSVEG</sequence>
<feature type="chain" id="PRO_5046079849" evidence="1">
    <location>
        <begin position="25"/>
        <end position="161"/>
    </location>
</feature>
<dbReference type="Proteomes" id="UP001294412">
    <property type="component" value="Unassembled WGS sequence"/>
</dbReference>
<dbReference type="RefSeq" id="WP_322186919.1">
    <property type="nucleotide sequence ID" value="NZ_JAXLPB010000003.1"/>
</dbReference>
<keyword evidence="1" id="KW-0732">Signal</keyword>
<keyword evidence="3" id="KW-1185">Reference proteome</keyword>
<accession>A0ABU5I227</accession>
<evidence type="ECO:0000313" key="2">
    <source>
        <dbReference type="EMBL" id="MDY8109426.1"/>
    </source>
</evidence>
<gene>
    <name evidence="2" type="ORF">U0C82_09765</name>
</gene>
<proteinExistence type="predicted"/>
<name>A0ABU5I227_9HYPH</name>
<feature type="signal peptide" evidence="1">
    <location>
        <begin position="1"/>
        <end position="24"/>
    </location>
</feature>
<comment type="caution">
    <text evidence="2">The sequence shown here is derived from an EMBL/GenBank/DDBJ whole genome shotgun (WGS) entry which is preliminary data.</text>
</comment>
<evidence type="ECO:0000313" key="3">
    <source>
        <dbReference type="Proteomes" id="UP001294412"/>
    </source>
</evidence>
<protein>
    <submittedName>
        <fullName evidence="2">Uncharacterized protein</fullName>
    </submittedName>
</protein>
<reference evidence="2 3" key="1">
    <citation type="submission" date="2023-12" db="EMBL/GenBank/DDBJ databases">
        <title>Description of Novel Strain Fulvimarina sp. 2208YS6-2-32 isolated from Uroteuthis (Photololigo) edulis.</title>
        <authorList>
            <person name="Park J.-S."/>
        </authorList>
    </citation>
    <scope>NUCLEOTIDE SEQUENCE [LARGE SCALE GENOMIC DNA]</scope>
    <source>
        <strain evidence="2 3">2208YS6-2-32</strain>
    </source>
</reference>
<evidence type="ECO:0000256" key="1">
    <source>
        <dbReference type="SAM" id="SignalP"/>
    </source>
</evidence>
<dbReference type="EMBL" id="JAXLPB010000003">
    <property type="protein sequence ID" value="MDY8109426.1"/>
    <property type="molecule type" value="Genomic_DNA"/>
</dbReference>